<dbReference type="PANTHER" id="PTHR11241:SF0">
    <property type="entry name" value="DEOXYURIDINE 5'-TRIPHOSPHATE NUCLEOTIDOHYDROLASE"/>
    <property type="match status" value="1"/>
</dbReference>
<dbReference type="AlphaFoldDB" id="A0A1T4JNQ2"/>
<dbReference type="Pfam" id="PF00692">
    <property type="entry name" value="dUTPase"/>
    <property type="match status" value="1"/>
</dbReference>
<dbReference type="InterPro" id="IPR008181">
    <property type="entry name" value="dUTPase"/>
</dbReference>
<protein>
    <recommendedName>
        <fullName evidence="5">Deoxyuridine 5'-triphosphate nucleotidohydrolase</fullName>
        <shortName evidence="5">dUTPase</shortName>
        <ecNumber evidence="5">3.6.1.23</ecNumber>
    </recommendedName>
    <alternativeName>
        <fullName evidence="5">dUTP pyrophosphatase</fullName>
    </alternativeName>
</protein>
<comment type="function">
    <text evidence="5">This enzyme is involved in nucleotide metabolism: it produces dUMP, the immediate precursor of thymidine nucleotides and it decreases the intracellular concentration of dUTP so that uracil cannot be incorporated into DNA.</text>
</comment>
<dbReference type="GO" id="GO:0046081">
    <property type="term" value="P:dUTP catabolic process"/>
    <property type="evidence" value="ECO:0007669"/>
    <property type="project" value="InterPro"/>
</dbReference>
<dbReference type="Proteomes" id="UP000190625">
    <property type="component" value="Unassembled WGS sequence"/>
</dbReference>
<dbReference type="RefSeq" id="WP_078808787.1">
    <property type="nucleotide sequence ID" value="NZ_FUWM01000003.1"/>
</dbReference>
<dbReference type="EC" id="3.6.1.23" evidence="5"/>
<dbReference type="SUPFAM" id="SSF51283">
    <property type="entry name" value="dUTPase-like"/>
    <property type="match status" value="1"/>
</dbReference>
<evidence type="ECO:0000256" key="3">
    <source>
        <dbReference type="ARBA" id="ARBA00023080"/>
    </source>
</evidence>
<dbReference type="InterPro" id="IPR029054">
    <property type="entry name" value="dUTPase-like"/>
</dbReference>
<feature type="binding site" evidence="5">
    <location>
        <begin position="80"/>
        <end position="82"/>
    </location>
    <ligand>
        <name>substrate</name>
    </ligand>
</feature>
<dbReference type="PANTHER" id="PTHR11241">
    <property type="entry name" value="DEOXYURIDINE 5'-TRIPHOSPHATE NUCLEOTIDOHYDROLASE"/>
    <property type="match status" value="1"/>
</dbReference>
<dbReference type="GO" id="GO:0006226">
    <property type="term" value="P:dUMP biosynthetic process"/>
    <property type="evidence" value="ECO:0007669"/>
    <property type="project" value="UniProtKB-UniRule"/>
</dbReference>
<evidence type="ECO:0000256" key="4">
    <source>
        <dbReference type="ARBA" id="ARBA00047686"/>
    </source>
</evidence>
<comment type="cofactor">
    <cofactor evidence="5">
        <name>Mg(2+)</name>
        <dbReference type="ChEBI" id="CHEBI:18420"/>
    </cofactor>
</comment>
<feature type="domain" description="dUTPase-like" evidence="6">
    <location>
        <begin position="14"/>
        <end position="142"/>
    </location>
</feature>
<evidence type="ECO:0000256" key="1">
    <source>
        <dbReference type="ARBA" id="ARBA00006581"/>
    </source>
</evidence>
<evidence type="ECO:0000313" key="8">
    <source>
        <dbReference type="Proteomes" id="UP000190625"/>
    </source>
</evidence>
<evidence type="ECO:0000313" key="7">
    <source>
        <dbReference type="EMBL" id="SJZ31675.1"/>
    </source>
</evidence>
<comment type="pathway">
    <text evidence="5">Pyrimidine metabolism; dUMP biosynthesis; dUMP from dCTP (dUTP route): step 2/2.</text>
</comment>
<dbReference type="STRING" id="142842.SAMN02745118_00263"/>
<keyword evidence="8" id="KW-1185">Reference proteome</keyword>
<dbReference type="GO" id="GO:0000287">
    <property type="term" value="F:magnesium ion binding"/>
    <property type="evidence" value="ECO:0007669"/>
    <property type="project" value="UniProtKB-UniRule"/>
</dbReference>
<name>A0A1T4JNQ2_9FIRM</name>
<keyword evidence="2 5" id="KW-0378">Hydrolase</keyword>
<dbReference type="CDD" id="cd07557">
    <property type="entry name" value="trimeric_dUTPase"/>
    <property type="match status" value="1"/>
</dbReference>
<organism evidence="7 8">
    <name type="scientific">Selenihalanaerobacter shriftii</name>
    <dbReference type="NCBI Taxonomy" id="142842"/>
    <lineage>
        <taxon>Bacteria</taxon>
        <taxon>Bacillati</taxon>
        <taxon>Bacillota</taxon>
        <taxon>Clostridia</taxon>
        <taxon>Halanaerobiales</taxon>
        <taxon>Halobacteroidaceae</taxon>
        <taxon>Selenihalanaerobacter</taxon>
    </lineage>
</organism>
<dbReference type="OrthoDB" id="9809956at2"/>
<dbReference type="NCBIfam" id="TIGR00576">
    <property type="entry name" value="dut"/>
    <property type="match status" value="1"/>
</dbReference>
<comment type="catalytic activity">
    <reaction evidence="4 5">
        <text>dUTP + H2O = dUMP + diphosphate + H(+)</text>
        <dbReference type="Rhea" id="RHEA:10248"/>
        <dbReference type="ChEBI" id="CHEBI:15377"/>
        <dbReference type="ChEBI" id="CHEBI:15378"/>
        <dbReference type="ChEBI" id="CHEBI:33019"/>
        <dbReference type="ChEBI" id="CHEBI:61555"/>
        <dbReference type="ChEBI" id="CHEBI:246422"/>
        <dbReference type="EC" id="3.6.1.23"/>
    </reaction>
</comment>
<feature type="binding site" evidence="5">
    <location>
        <begin position="63"/>
        <end position="65"/>
    </location>
    <ligand>
        <name>substrate</name>
    </ligand>
</feature>
<dbReference type="NCBIfam" id="NF001862">
    <property type="entry name" value="PRK00601.1"/>
    <property type="match status" value="1"/>
</dbReference>
<keyword evidence="3 5" id="KW-0546">Nucleotide metabolism</keyword>
<comment type="caution">
    <text evidence="5">Lacks conserved residue(s) required for the propagation of feature annotation.</text>
</comment>
<feature type="binding site" evidence="5">
    <location>
        <position position="76"/>
    </location>
    <ligand>
        <name>substrate</name>
    </ligand>
</feature>
<accession>A0A1T4JNQ2</accession>
<dbReference type="GO" id="GO:0004170">
    <property type="term" value="F:dUTP diphosphatase activity"/>
    <property type="evidence" value="ECO:0007669"/>
    <property type="project" value="UniProtKB-UniRule"/>
</dbReference>
<dbReference type="InterPro" id="IPR033704">
    <property type="entry name" value="dUTPase_trimeric"/>
</dbReference>
<dbReference type="Gene3D" id="2.70.40.10">
    <property type="match status" value="1"/>
</dbReference>
<gene>
    <name evidence="5" type="primary">dut</name>
    <name evidence="7" type="ORF">SAMN02745118_00263</name>
</gene>
<dbReference type="InterPro" id="IPR036157">
    <property type="entry name" value="dUTPase-like_sf"/>
</dbReference>
<evidence type="ECO:0000256" key="5">
    <source>
        <dbReference type="HAMAP-Rule" id="MF_00116"/>
    </source>
</evidence>
<reference evidence="8" key="1">
    <citation type="submission" date="2017-02" db="EMBL/GenBank/DDBJ databases">
        <authorList>
            <person name="Varghese N."/>
            <person name="Submissions S."/>
        </authorList>
    </citation>
    <scope>NUCLEOTIDE SEQUENCE [LARGE SCALE GENOMIC DNA]</scope>
    <source>
        <strain evidence="8">ATCC BAA-73</strain>
    </source>
</reference>
<comment type="similarity">
    <text evidence="1 5">Belongs to the dUTPase family.</text>
</comment>
<sequence>MKIKIKRLDDSISLPEYKHPGEDVGLDLCSREEGVLEPGEYRMFKTGIAIELPRGYAGFVNPRSGLAVNYGVTVLNADGVIDPGYRGEIGVPLINHGKESFRVNKGARIAQLIIQKYEEVRWEEVDELSNTVRGEGGFGHTGILD</sequence>
<keyword evidence="5" id="KW-0479">Metal-binding</keyword>
<dbReference type="HAMAP" id="MF_00116">
    <property type="entry name" value="dUTPase_bact"/>
    <property type="match status" value="1"/>
</dbReference>
<evidence type="ECO:0000256" key="2">
    <source>
        <dbReference type="ARBA" id="ARBA00022801"/>
    </source>
</evidence>
<dbReference type="EMBL" id="FUWM01000003">
    <property type="protein sequence ID" value="SJZ31675.1"/>
    <property type="molecule type" value="Genomic_DNA"/>
</dbReference>
<dbReference type="UniPathway" id="UPA00610">
    <property type="reaction ID" value="UER00666"/>
</dbReference>
<keyword evidence="5" id="KW-0460">Magnesium</keyword>
<proteinExistence type="inferred from homology"/>
<evidence type="ECO:0000259" key="6">
    <source>
        <dbReference type="Pfam" id="PF00692"/>
    </source>
</evidence>